<comment type="caution">
    <text evidence="1">The sequence shown here is derived from an EMBL/GenBank/DDBJ whole genome shotgun (WGS) entry which is preliminary data.</text>
</comment>
<dbReference type="RefSeq" id="WP_311363210.1">
    <property type="nucleotide sequence ID" value="NZ_JAVRIC010000001.1"/>
</dbReference>
<organism evidence="1 2">
    <name type="scientific">Banduia mediterranea</name>
    <dbReference type="NCBI Taxonomy" id="3075609"/>
    <lineage>
        <taxon>Bacteria</taxon>
        <taxon>Pseudomonadati</taxon>
        <taxon>Pseudomonadota</taxon>
        <taxon>Gammaproteobacteria</taxon>
        <taxon>Nevskiales</taxon>
        <taxon>Algiphilaceae</taxon>
        <taxon>Banduia</taxon>
    </lineage>
</organism>
<accession>A0ABU2WD66</accession>
<name>A0ABU2WD66_9GAMM</name>
<dbReference type="EMBL" id="JAVRIC010000001">
    <property type="protein sequence ID" value="MDT0495816.1"/>
    <property type="molecule type" value="Genomic_DNA"/>
</dbReference>
<gene>
    <name evidence="1" type="ORF">RM530_00335</name>
</gene>
<sequence length="64" mass="6676">MRGLGILLAIAAGHAPMNHAWSNSAAMPMKAAAGHHRCCCFGATGCSHPGIAPGETLTYRFPVW</sequence>
<protein>
    <submittedName>
        <fullName evidence="1">Uncharacterized protein</fullName>
    </submittedName>
</protein>
<keyword evidence="2" id="KW-1185">Reference proteome</keyword>
<evidence type="ECO:0000313" key="2">
    <source>
        <dbReference type="Proteomes" id="UP001254608"/>
    </source>
</evidence>
<dbReference type="Proteomes" id="UP001254608">
    <property type="component" value="Unassembled WGS sequence"/>
</dbReference>
<evidence type="ECO:0000313" key="1">
    <source>
        <dbReference type="EMBL" id="MDT0495816.1"/>
    </source>
</evidence>
<proteinExistence type="predicted"/>
<reference evidence="1 2" key="1">
    <citation type="submission" date="2023-09" db="EMBL/GenBank/DDBJ databases">
        <authorList>
            <person name="Rey-Velasco X."/>
        </authorList>
    </citation>
    <scope>NUCLEOTIDE SEQUENCE [LARGE SCALE GENOMIC DNA]</scope>
    <source>
        <strain evidence="1 2">W345</strain>
    </source>
</reference>